<evidence type="ECO:0000313" key="1">
    <source>
        <dbReference type="EMBL" id="CAL1362449.1"/>
    </source>
</evidence>
<dbReference type="Proteomes" id="UP001497516">
    <property type="component" value="Chromosome 10"/>
</dbReference>
<dbReference type="EMBL" id="OZ034814">
    <property type="protein sequence ID" value="CAL1362449.1"/>
    <property type="molecule type" value="Genomic_DNA"/>
</dbReference>
<keyword evidence="2" id="KW-1185">Reference proteome</keyword>
<dbReference type="PANTHER" id="PTHR34131:SF2">
    <property type="entry name" value="FAMILY PROTEIN, PUTATIVE (DUF1997)-RELATED"/>
    <property type="match status" value="1"/>
</dbReference>
<dbReference type="InterPro" id="IPR018971">
    <property type="entry name" value="DUF1997"/>
</dbReference>
<sequence length="266" mass="30207">MLSELVDVFRDTFLWRFTFSPAFFSEGGSNQLCGMMASAQAGFSRSIANFTLPRHSTSGGRTETTMVRKRTALESRIKKAHLTAVRKHGLKLPPSEHGYHFSEFLSHPEGVESALNVKVAKSFHVLDDCTYRLVLPQIRLLSFDAFPVMDLRTTTTAENFTVEMLSFKFRGAEALESENDHLIGLLWSRIMWHTKGSESYLELKMELDMIMELVKLPFSLLPPAAVEIPGNMIVQAVVDNLTKELLENVAQDYGQWYKQQKLQERA</sequence>
<protein>
    <recommendedName>
        <fullName evidence="3">DUF1997 family protein</fullName>
    </recommendedName>
</protein>
<name>A0AAV2D1Z9_9ROSI</name>
<dbReference type="Pfam" id="PF09366">
    <property type="entry name" value="DUF1997"/>
    <property type="match status" value="1"/>
</dbReference>
<evidence type="ECO:0008006" key="3">
    <source>
        <dbReference type="Google" id="ProtNLM"/>
    </source>
</evidence>
<dbReference type="AlphaFoldDB" id="A0AAV2D1Z9"/>
<proteinExistence type="predicted"/>
<reference evidence="1 2" key="1">
    <citation type="submission" date="2024-04" db="EMBL/GenBank/DDBJ databases">
        <authorList>
            <person name="Fracassetti M."/>
        </authorList>
    </citation>
    <scope>NUCLEOTIDE SEQUENCE [LARGE SCALE GENOMIC DNA]</scope>
</reference>
<dbReference type="PANTHER" id="PTHR34131">
    <property type="entry name" value="(RAP ANNOTATION RELEASE2) GALACTOSE-BINDING LIKE DOMAIN CONTAINING PROTEIN"/>
    <property type="match status" value="1"/>
</dbReference>
<gene>
    <name evidence="1" type="ORF">LTRI10_LOCUS9463</name>
</gene>
<evidence type="ECO:0000313" key="2">
    <source>
        <dbReference type="Proteomes" id="UP001497516"/>
    </source>
</evidence>
<organism evidence="1 2">
    <name type="scientific">Linum trigynum</name>
    <dbReference type="NCBI Taxonomy" id="586398"/>
    <lineage>
        <taxon>Eukaryota</taxon>
        <taxon>Viridiplantae</taxon>
        <taxon>Streptophyta</taxon>
        <taxon>Embryophyta</taxon>
        <taxon>Tracheophyta</taxon>
        <taxon>Spermatophyta</taxon>
        <taxon>Magnoliopsida</taxon>
        <taxon>eudicotyledons</taxon>
        <taxon>Gunneridae</taxon>
        <taxon>Pentapetalae</taxon>
        <taxon>rosids</taxon>
        <taxon>fabids</taxon>
        <taxon>Malpighiales</taxon>
        <taxon>Linaceae</taxon>
        <taxon>Linum</taxon>
    </lineage>
</organism>
<accession>A0AAV2D1Z9</accession>